<proteinExistence type="inferred from homology"/>
<evidence type="ECO:0000313" key="8">
    <source>
        <dbReference type="Proteomes" id="UP000052052"/>
    </source>
</evidence>
<dbReference type="AlphaFoldDB" id="A0A0R0CVS2"/>
<sequence length="130" mass="13500">MSARTDVLMTYDRRQRKPSFLALTGGLLAATAIGLSAYAAHGVADGHQQSSLQTASLYAFGHGIALATLAPGTTRTLGRLALYLLLLGTLLFCGSLALGVLAGVSTRMAPAGGITLMLGWVVWALDAVRR</sequence>
<gene>
    <name evidence="7" type="ORF">ABB29_08485</name>
</gene>
<dbReference type="PATRIC" id="fig|344882.3.peg.3052"/>
<protein>
    <submittedName>
        <fullName evidence="7">Membrane protein</fullName>
    </submittedName>
</protein>
<dbReference type="EMBL" id="LDJL01000008">
    <property type="protein sequence ID" value="KRG69857.1"/>
    <property type="molecule type" value="Genomic_DNA"/>
</dbReference>
<dbReference type="OrthoDB" id="5976194at2"/>
<dbReference type="PANTHER" id="PTHR43461:SF1">
    <property type="entry name" value="TRANSMEMBRANE PROTEIN 256"/>
    <property type="match status" value="1"/>
</dbReference>
<reference evidence="7 8" key="1">
    <citation type="submission" date="2015-05" db="EMBL/GenBank/DDBJ databases">
        <title>Genome sequencing and analysis of members of genus Stenotrophomonas.</title>
        <authorList>
            <person name="Patil P.P."/>
            <person name="Midha S."/>
            <person name="Patil P.B."/>
        </authorList>
    </citation>
    <scope>NUCLEOTIDE SEQUENCE [LARGE SCALE GENOMIC DNA]</scope>
    <source>
        <strain evidence="7 8">DSM 21858</strain>
    </source>
</reference>
<comment type="caution">
    <text evidence="7">The sequence shown here is derived from an EMBL/GenBank/DDBJ whole genome shotgun (WGS) entry which is preliminary data.</text>
</comment>
<feature type="transmembrane region" description="Helical" evidence="6">
    <location>
        <begin position="80"/>
        <end position="102"/>
    </location>
</feature>
<comment type="similarity">
    <text evidence="2">Belongs to the UPF0382 family.</text>
</comment>
<accession>A0A0R0CVS2</accession>
<keyword evidence="5 6" id="KW-0472">Membrane</keyword>
<evidence type="ECO:0000256" key="2">
    <source>
        <dbReference type="ARBA" id="ARBA00009694"/>
    </source>
</evidence>
<dbReference type="Pfam" id="PF04241">
    <property type="entry name" value="DUF423"/>
    <property type="match status" value="1"/>
</dbReference>
<keyword evidence="4 6" id="KW-1133">Transmembrane helix</keyword>
<dbReference type="RefSeq" id="WP_057658236.1">
    <property type="nucleotide sequence ID" value="NZ_LDJL01000008.1"/>
</dbReference>
<evidence type="ECO:0000256" key="5">
    <source>
        <dbReference type="ARBA" id="ARBA00023136"/>
    </source>
</evidence>
<dbReference type="Proteomes" id="UP000052052">
    <property type="component" value="Unassembled WGS sequence"/>
</dbReference>
<comment type="subcellular location">
    <subcellularLocation>
        <location evidence="1">Membrane</location>
        <topology evidence="1">Multi-pass membrane protein</topology>
    </subcellularLocation>
</comment>
<evidence type="ECO:0000256" key="6">
    <source>
        <dbReference type="SAM" id="Phobius"/>
    </source>
</evidence>
<feature type="transmembrane region" description="Helical" evidence="6">
    <location>
        <begin position="108"/>
        <end position="128"/>
    </location>
</feature>
<keyword evidence="8" id="KW-1185">Reference proteome</keyword>
<evidence type="ECO:0000256" key="3">
    <source>
        <dbReference type="ARBA" id="ARBA00022692"/>
    </source>
</evidence>
<evidence type="ECO:0000256" key="1">
    <source>
        <dbReference type="ARBA" id="ARBA00004141"/>
    </source>
</evidence>
<organism evidence="7 8">
    <name type="scientific">Pseudoxanthomonas dokdonensis</name>
    <dbReference type="NCBI Taxonomy" id="344882"/>
    <lineage>
        <taxon>Bacteria</taxon>
        <taxon>Pseudomonadati</taxon>
        <taxon>Pseudomonadota</taxon>
        <taxon>Gammaproteobacteria</taxon>
        <taxon>Lysobacterales</taxon>
        <taxon>Lysobacteraceae</taxon>
        <taxon>Pseudoxanthomonas</taxon>
    </lineage>
</organism>
<feature type="transmembrane region" description="Helical" evidence="6">
    <location>
        <begin position="55"/>
        <end position="73"/>
    </location>
</feature>
<dbReference type="PANTHER" id="PTHR43461">
    <property type="entry name" value="TRANSMEMBRANE PROTEIN 256"/>
    <property type="match status" value="1"/>
</dbReference>
<keyword evidence="3 6" id="KW-0812">Transmembrane</keyword>
<name>A0A0R0CVS2_9GAMM</name>
<evidence type="ECO:0000313" key="7">
    <source>
        <dbReference type="EMBL" id="KRG69857.1"/>
    </source>
</evidence>
<evidence type="ECO:0000256" key="4">
    <source>
        <dbReference type="ARBA" id="ARBA00022989"/>
    </source>
</evidence>
<dbReference type="STRING" id="344882.ABB29_08485"/>
<dbReference type="InterPro" id="IPR006696">
    <property type="entry name" value="DUF423"/>
</dbReference>
<dbReference type="GO" id="GO:0005886">
    <property type="term" value="C:plasma membrane"/>
    <property type="evidence" value="ECO:0007669"/>
    <property type="project" value="TreeGrafter"/>
</dbReference>